<comment type="caution">
    <text evidence="11">The sequence shown here is derived from an EMBL/GenBank/DDBJ whole genome shotgun (WGS) entry which is preliminary data.</text>
</comment>
<gene>
    <name evidence="9" type="primary">trpF</name>
    <name evidence="11" type="ORF">FYJ51_05050</name>
</gene>
<evidence type="ECO:0000256" key="3">
    <source>
        <dbReference type="ARBA" id="ARBA00012572"/>
    </source>
</evidence>
<evidence type="ECO:0000256" key="6">
    <source>
        <dbReference type="ARBA" id="ARBA00022822"/>
    </source>
</evidence>
<dbReference type="HAMAP" id="MF_00135">
    <property type="entry name" value="PRAI"/>
    <property type="match status" value="1"/>
</dbReference>
<dbReference type="InterPro" id="IPR001240">
    <property type="entry name" value="PRAI_dom"/>
</dbReference>
<dbReference type="PANTHER" id="PTHR42894">
    <property type="entry name" value="N-(5'-PHOSPHORIBOSYL)ANTHRANILATE ISOMERASE"/>
    <property type="match status" value="1"/>
</dbReference>
<dbReference type="PANTHER" id="PTHR42894:SF1">
    <property type="entry name" value="N-(5'-PHOSPHORIBOSYL)ANTHRANILATE ISOMERASE"/>
    <property type="match status" value="1"/>
</dbReference>
<accession>A0A7X2NRL3</accession>
<feature type="domain" description="N-(5'phosphoribosyl) anthranilate isomerase (PRAI)" evidence="10">
    <location>
        <begin position="8"/>
        <end position="219"/>
    </location>
</feature>
<evidence type="ECO:0000256" key="7">
    <source>
        <dbReference type="ARBA" id="ARBA00023141"/>
    </source>
</evidence>
<sequence length="223" mass="24867">MIVQIYSLETAEEAAACAEAGADQIGVLVSRKLDGRYPCEVLPEQALEIFDTLRGKVRRSVLISTDSDPDQILQMMNYLHADVLQLYADYHSSLDFRRRMKEECPWAELMEAIGIRDRSSIPEAEEKAAYSDYLILDSIPDNNPGIGAAGVTHDWNIDREIILKVKIPIIEAGGLGPENVKDAIDFLHPWGVDSCTKTSRFENGKIVGKDLEKVRAFCKAAKQ</sequence>
<dbReference type="EMBL" id="VUMN01000009">
    <property type="protein sequence ID" value="MSS58270.1"/>
    <property type="molecule type" value="Genomic_DNA"/>
</dbReference>
<dbReference type="SUPFAM" id="SSF51366">
    <property type="entry name" value="Ribulose-phoshate binding barrel"/>
    <property type="match status" value="1"/>
</dbReference>
<dbReference type="Proteomes" id="UP000461880">
    <property type="component" value="Unassembled WGS sequence"/>
</dbReference>
<dbReference type="InterPro" id="IPR011060">
    <property type="entry name" value="RibuloseP-bd_barrel"/>
</dbReference>
<evidence type="ECO:0000256" key="2">
    <source>
        <dbReference type="ARBA" id="ARBA00004664"/>
    </source>
</evidence>
<name>A0A7X2NRL3_9FIRM</name>
<dbReference type="UniPathway" id="UPA00035">
    <property type="reaction ID" value="UER00042"/>
</dbReference>
<dbReference type="Pfam" id="PF00697">
    <property type="entry name" value="PRAI"/>
    <property type="match status" value="1"/>
</dbReference>
<dbReference type="CDD" id="cd00405">
    <property type="entry name" value="PRAI"/>
    <property type="match status" value="1"/>
</dbReference>
<dbReference type="GO" id="GO:0000162">
    <property type="term" value="P:L-tryptophan biosynthetic process"/>
    <property type="evidence" value="ECO:0007669"/>
    <property type="project" value="UniProtKB-UniRule"/>
</dbReference>
<dbReference type="RefSeq" id="WP_154503979.1">
    <property type="nucleotide sequence ID" value="NZ_VUMN01000009.1"/>
</dbReference>
<comment type="similarity">
    <text evidence="9">Belongs to the TrpF family.</text>
</comment>
<protein>
    <recommendedName>
        <fullName evidence="4 9">N-(5'-phosphoribosyl)anthranilate isomerase</fullName>
        <shortName evidence="9">PRAI</shortName>
        <ecNumber evidence="3 9">5.3.1.24</ecNumber>
    </recommendedName>
</protein>
<dbReference type="InterPro" id="IPR044643">
    <property type="entry name" value="TrpF_fam"/>
</dbReference>
<dbReference type="EC" id="5.3.1.24" evidence="3 9"/>
<proteinExistence type="inferred from homology"/>
<keyword evidence="6 9" id="KW-0822">Tryptophan biosynthesis</keyword>
<keyword evidence="12" id="KW-1185">Reference proteome</keyword>
<dbReference type="Gene3D" id="3.20.20.70">
    <property type="entry name" value="Aldolase class I"/>
    <property type="match status" value="1"/>
</dbReference>
<comment type="catalytic activity">
    <reaction evidence="1 9">
        <text>N-(5-phospho-beta-D-ribosyl)anthranilate = 1-(2-carboxyphenylamino)-1-deoxy-D-ribulose 5-phosphate</text>
        <dbReference type="Rhea" id="RHEA:21540"/>
        <dbReference type="ChEBI" id="CHEBI:18277"/>
        <dbReference type="ChEBI" id="CHEBI:58613"/>
        <dbReference type="EC" id="5.3.1.24"/>
    </reaction>
</comment>
<reference evidence="11 12" key="1">
    <citation type="submission" date="2019-08" db="EMBL/GenBank/DDBJ databases">
        <title>In-depth cultivation of the pig gut microbiome towards novel bacterial diversity and tailored functional studies.</title>
        <authorList>
            <person name="Wylensek D."/>
            <person name="Hitch T.C.A."/>
            <person name="Clavel T."/>
        </authorList>
    </citation>
    <scope>NUCLEOTIDE SEQUENCE [LARGE SCALE GENOMIC DNA]</scope>
    <source>
        <strain evidence="11 12">Oil+RF-744-GAM-WT-6</strain>
    </source>
</reference>
<keyword evidence="8 9" id="KW-0413">Isomerase</keyword>
<evidence type="ECO:0000313" key="12">
    <source>
        <dbReference type="Proteomes" id="UP000461880"/>
    </source>
</evidence>
<comment type="pathway">
    <text evidence="2 9">Amino-acid biosynthesis; L-tryptophan biosynthesis; L-tryptophan from chorismate: step 3/5.</text>
</comment>
<dbReference type="AlphaFoldDB" id="A0A7X2NRL3"/>
<evidence type="ECO:0000313" key="11">
    <source>
        <dbReference type="EMBL" id="MSS58270.1"/>
    </source>
</evidence>
<dbReference type="InterPro" id="IPR013785">
    <property type="entry name" value="Aldolase_TIM"/>
</dbReference>
<evidence type="ECO:0000256" key="9">
    <source>
        <dbReference type="HAMAP-Rule" id="MF_00135"/>
    </source>
</evidence>
<evidence type="ECO:0000256" key="4">
    <source>
        <dbReference type="ARBA" id="ARBA00022272"/>
    </source>
</evidence>
<organism evidence="11 12">
    <name type="scientific">Stecheria intestinalis</name>
    <dbReference type="NCBI Taxonomy" id="2606630"/>
    <lineage>
        <taxon>Bacteria</taxon>
        <taxon>Bacillati</taxon>
        <taxon>Bacillota</taxon>
        <taxon>Erysipelotrichia</taxon>
        <taxon>Erysipelotrichales</taxon>
        <taxon>Erysipelotrichaceae</taxon>
        <taxon>Stecheria</taxon>
    </lineage>
</organism>
<evidence type="ECO:0000259" key="10">
    <source>
        <dbReference type="Pfam" id="PF00697"/>
    </source>
</evidence>
<dbReference type="GO" id="GO:0004640">
    <property type="term" value="F:phosphoribosylanthranilate isomerase activity"/>
    <property type="evidence" value="ECO:0007669"/>
    <property type="project" value="UniProtKB-UniRule"/>
</dbReference>
<keyword evidence="7 9" id="KW-0057">Aromatic amino acid biosynthesis</keyword>
<evidence type="ECO:0000256" key="5">
    <source>
        <dbReference type="ARBA" id="ARBA00022605"/>
    </source>
</evidence>
<evidence type="ECO:0000256" key="1">
    <source>
        <dbReference type="ARBA" id="ARBA00001164"/>
    </source>
</evidence>
<evidence type="ECO:0000256" key="8">
    <source>
        <dbReference type="ARBA" id="ARBA00023235"/>
    </source>
</evidence>
<keyword evidence="5 9" id="KW-0028">Amino-acid biosynthesis</keyword>